<dbReference type="GO" id="GO:0008841">
    <property type="term" value="F:dihydrofolate synthase activity"/>
    <property type="evidence" value="ECO:0007669"/>
    <property type="project" value="UniProtKB-EC"/>
</dbReference>
<dbReference type="GO" id="GO:0004326">
    <property type="term" value="F:tetrahydrofolylpolyglutamate synthase activity"/>
    <property type="evidence" value="ECO:0007669"/>
    <property type="project" value="UniProtKB-EC"/>
</dbReference>
<dbReference type="InterPro" id="IPR004101">
    <property type="entry name" value="Mur_ligase_C"/>
</dbReference>
<organism evidence="2">
    <name type="scientific">hydrothermal vent metagenome</name>
    <dbReference type="NCBI Taxonomy" id="652676"/>
    <lineage>
        <taxon>unclassified sequences</taxon>
        <taxon>metagenomes</taxon>
        <taxon>ecological metagenomes</taxon>
    </lineage>
</organism>
<evidence type="ECO:0000259" key="1">
    <source>
        <dbReference type="Pfam" id="PF02875"/>
    </source>
</evidence>
<dbReference type="EC" id="6.3.2.17" evidence="2"/>
<dbReference type="AlphaFoldDB" id="A0A3B0T4W9"/>
<dbReference type="EMBL" id="UOEK01000582">
    <property type="protein sequence ID" value="VAW09452.1"/>
    <property type="molecule type" value="Genomic_DNA"/>
</dbReference>
<dbReference type="InterPro" id="IPR036615">
    <property type="entry name" value="Mur_ligase_C_dom_sf"/>
</dbReference>
<sequence length="188" mass="19551">LHDVYTDLQLNLHGRHQTAHLATAVASVEAFLDRPLPGDLIVPAVESVRSPGRSEVVLHEPLVLIDGAHNDEGLNGLVTTMSQEFPAISAWTLVIGVRGDRDPEHMIRVLGDQIVRVVVCAPDDPQALGVDVVADAAMRVVGADNVVVAQVVADAIKVAVQGADAGEGVVIAGSLYVAGEARSALGLA</sequence>
<dbReference type="SUPFAM" id="SSF53244">
    <property type="entry name" value="MurD-like peptide ligases, peptide-binding domain"/>
    <property type="match status" value="1"/>
</dbReference>
<gene>
    <name evidence="2" type="ORF">MNBD_ACTINO02-3213</name>
</gene>
<keyword evidence="2" id="KW-0436">Ligase</keyword>
<name>A0A3B0T4W9_9ZZZZ</name>
<dbReference type="EC" id="6.3.2.12" evidence="2"/>
<reference evidence="2" key="1">
    <citation type="submission" date="2018-06" db="EMBL/GenBank/DDBJ databases">
        <authorList>
            <person name="Zhirakovskaya E."/>
        </authorList>
    </citation>
    <scope>NUCLEOTIDE SEQUENCE</scope>
</reference>
<accession>A0A3B0T4W9</accession>
<protein>
    <submittedName>
        <fullName evidence="2">Dihydrofolate synthase @ Folylpolyglutamate synthase</fullName>
        <ecNumber evidence="2">6.3.2.12</ecNumber>
        <ecNumber evidence="2">6.3.2.17</ecNumber>
    </submittedName>
</protein>
<dbReference type="Pfam" id="PF02875">
    <property type="entry name" value="Mur_ligase_C"/>
    <property type="match status" value="1"/>
</dbReference>
<evidence type="ECO:0000313" key="2">
    <source>
        <dbReference type="EMBL" id="VAW09452.1"/>
    </source>
</evidence>
<feature type="non-terminal residue" evidence="2">
    <location>
        <position position="1"/>
    </location>
</feature>
<dbReference type="Gene3D" id="3.90.190.20">
    <property type="entry name" value="Mur ligase, C-terminal domain"/>
    <property type="match status" value="1"/>
</dbReference>
<feature type="domain" description="Mur ligase C-terminal" evidence="1">
    <location>
        <begin position="52"/>
        <end position="174"/>
    </location>
</feature>
<proteinExistence type="predicted"/>